<dbReference type="EMBL" id="HG722227">
    <property type="protein sequence ID" value="CDJ61784.1"/>
    <property type="molecule type" value="Genomic_DNA"/>
</dbReference>
<gene>
    <name evidence="2" type="ORF">EMWEY_00045100</name>
</gene>
<evidence type="ECO:0000313" key="2">
    <source>
        <dbReference type="EMBL" id="CDJ61784.1"/>
    </source>
</evidence>
<dbReference type="InterPro" id="IPR032396">
    <property type="entry name" value="SAS-6_N"/>
</dbReference>
<name>U6MH42_EIMMA</name>
<protein>
    <recommendedName>
        <fullName evidence="1">Spindle assembly abnormal protein 6 N-terminal domain-containing protein</fullName>
    </recommendedName>
</protein>
<evidence type="ECO:0000313" key="3">
    <source>
        <dbReference type="Proteomes" id="UP000030763"/>
    </source>
</evidence>
<dbReference type="Pfam" id="PF16531">
    <property type="entry name" value="SAS-6_N"/>
    <property type="match status" value="1"/>
</dbReference>
<dbReference type="GeneID" id="25338496"/>
<dbReference type="InterPro" id="IPR038558">
    <property type="entry name" value="SAS-6_N_sf"/>
</dbReference>
<dbReference type="OMA" id="RQHITFR"/>
<dbReference type="CDD" id="cd10142">
    <property type="entry name" value="HD_SAS6_N"/>
    <property type="match status" value="1"/>
</dbReference>
<dbReference type="Gene3D" id="2.170.210.20">
    <property type="entry name" value="Spindle assembly abnormal protein 6, N-terminal domain"/>
    <property type="match status" value="1"/>
</dbReference>
<dbReference type="Proteomes" id="UP000030763">
    <property type="component" value="Unassembled WGS sequence"/>
</dbReference>
<evidence type="ECO:0000259" key="1">
    <source>
        <dbReference type="Pfam" id="PF16531"/>
    </source>
</evidence>
<feature type="domain" description="Spindle assembly abnormal protein 6 N-terminal" evidence="1">
    <location>
        <begin position="47"/>
        <end position="191"/>
    </location>
</feature>
<dbReference type="PANTHER" id="PTHR34230">
    <property type="entry name" value="ASSEMBLY ABNORMAL PROTEIN 6, PUTATIVE-RELATED"/>
    <property type="match status" value="1"/>
</dbReference>
<keyword evidence="3" id="KW-1185">Reference proteome</keyword>
<dbReference type="AlphaFoldDB" id="U6MH42"/>
<dbReference type="RefSeq" id="XP_013338434.1">
    <property type="nucleotide sequence ID" value="XM_013482980.1"/>
</dbReference>
<dbReference type="PANTHER" id="PTHR34230:SF2">
    <property type="entry name" value="SPINDLE ASSEMBLY ABNORMAL PROTEIN 6 N-TERMINAL DOMAIN-CONTAINING PROTEIN"/>
    <property type="match status" value="1"/>
</dbReference>
<accession>U6MH42</accession>
<reference evidence="2" key="1">
    <citation type="submission" date="2013-10" db="EMBL/GenBank/DDBJ databases">
        <title>Genomic analysis of the causative agents of coccidiosis in chickens.</title>
        <authorList>
            <person name="Reid A.J."/>
            <person name="Blake D."/>
            <person name="Billington K."/>
            <person name="Browne H."/>
            <person name="Dunn M."/>
            <person name="Hung S."/>
            <person name="Kawahara F."/>
            <person name="Miranda-Saavedra D."/>
            <person name="Mourier T."/>
            <person name="Nagra H."/>
            <person name="Otto T.D."/>
            <person name="Rawlings N."/>
            <person name="Sanchez A."/>
            <person name="Sanders M."/>
            <person name="Subramaniam C."/>
            <person name="Tay Y."/>
            <person name="Dear P."/>
            <person name="Doerig C."/>
            <person name="Gruber A."/>
            <person name="Parkinson J."/>
            <person name="Shirley M."/>
            <person name="Wan K.L."/>
            <person name="Berriman M."/>
            <person name="Tomley F."/>
            <person name="Pain A."/>
        </authorList>
    </citation>
    <scope>NUCLEOTIDE SEQUENCE [LARGE SCALE GENOMIC DNA]</scope>
    <source>
        <strain evidence="2">Weybridge</strain>
    </source>
</reference>
<proteinExistence type="predicted"/>
<organism evidence="2 3">
    <name type="scientific">Eimeria maxima</name>
    <name type="common">Coccidian parasite</name>
    <dbReference type="NCBI Taxonomy" id="5804"/>
    <lineage>
        <taxon>Eukaryota</taxon>
        <taxon>Sar</taxon>
        <taxon>Alveolata</taxon>
        <taxon>Apicomplexa</taxon>
        <taxon>Conoidasida</taxon>
        <taxon>Coccidia</taxon>
        <taxon>Eucoccidiorida</taxon>
        <taxon>Eimeriorina</taxon>
        <taxon>Eimeriidae</taxon>
        <taxon>Eimeria</taxon>
    </lineage>
</organism>
<dbReference type="OrthoDB" id="49058at2759"/>
<sequence>MANRIPADAACAFDGMLPPTDSAAFLTHFDFSAIDEMDPSLADGHVILYEREVPCELRMQEGSKAPQDVGRLEPIRVKVLIMGEETNPQEVRIELASENDLFFHYTHVVDEKAFRQMQQNQKLMIEFADYPHVLMKMLNSCIREPQSAIYVVFCFARSFLAVFIMETTGKGRLDFIQNMEYKFIELLSCDFRQSSEEVIRQQMSFRYNALKSKLALMHARLHDIGALVKVKSPSLLLHLQKSAAHQLQTKRGGMRSSTLNTKP</sequence>
<reference evidence="2" key="2">
    <citation type="submission" date="2013-10" db="EMBL/GenBank/DDBJ databases">
        <authorList>
            <person name="Aslett M."/>
        </authorList>
    </citation>
    <scope>NUCLEOTIDE SEQUENCE [LARGE SCALE GENOMIC DNA]</scope>
    <source>
        <strain evidence="2">Weybridge</strain>
    </source>
</reference>
<dbReference type="VEuPathDB" id="ToxoDB:EMWEY_00045100"/>